<dbReference type="Gene3D" id="2.170.150.70">
    <property type="match status" value="1"/>
</dbReference>
<evidence type="ECO:0000256" key="3">
    <source>
        <dbReference type="ARBA" id="ARBA00022833"/>
    </source>
</evidence>
<dbReference type="PANTHER" id="PTHR28620:SF1">
    <property type="entry name" value="CENP-V_GFA DOMAIN-CONTAINING PROTEIN"/>
    <property type="match status" value="1"/>
</dbReference>
<keyword evidence="6" id="KW-1185">Reference proteome</keyword>
<keyword evidence="2" id="KW-0479">Metal-binding</keyword>
<feature type="domain" description="CENP-V/GFA" evidence="4">
    <location>
        <begin position="7"/>
        <end position="117"/>
    </location>
</feature>
<dbReference type="SUPFAM" id="SSF51316">
    <property type="entry name" value="Mss4-like"/>
    <property type="match status" value="1"/>
</dbReference>
<evidence type="ECO:0000313" key="5">
    <source>
        <dbReference type="EMBL" id="KZT33594.1"/>
    </source>
</evidence>
<reference evidence="5 6" key="1">
    <citation type="journal article" date="2016" name="Mol. Biol. Evol.">
        <title>Comparative Genomics of Early-Diverging Mushroom-Forming Fungi Provides Insights into the Origins of Lignocellulose Decay Capabilities.</title>
        <authorList>
            <person name="Nagy L.G."/>
            <person name="Riley R."/>
            <person name="Tritt A."/>
            <person name="Adam C."/>
            <person name="Daum C."/>
            <person name="Floudas D."/>
            <person name="Sun H."/>
            <person name="Yadav J.S."/>
            <person name="Pangilinan J."/>
            <person name="Larsson K.H."/>
            <person name="Matsuura K."/>
            <person name="Barry K."/>
            <person name="Labutti K."/>
            <person name="Kuo R."/>
            <person name="Ohm R.A."/>
            <person name="Bhattacharya S.S."/>
            <person name="Shirouzu T."/>
            <person name="Yoshinaga Y."/>
            <person name="Martin F.M."/>
            <person name="Grigoriev I.V."/>
            <person name="Hibbett D.S."/>
        </authorList>
    </citation>
    <scope>NUCLEOTIDE SEQUENCE [LARGE SCALE GENOMIC DNA]</scope>
    <source>
        <strain evidence="5 6">HHB10207 ss-3</strain>
    </source>
</reference>
<evidence type="ECO:0000259" key="4">
    <source>
        <dbReference type="PROSITE" id="PS51891"/>
    </source>
</evidence>
<organism evidence="5 6">
    <name type="scientific">Sistotremastrum suecicum HHB10207 ss-3</name>
    <dbReference type="NCBI Taxonomy" id="1314776"/>
    <lineage>
        <taxon>Eukaryota</taxon>
        <taxon>Fungi</taxon>
        <taxon>Dikarya</taxon>
        <taxon>Basidiomycota</taxon>
        <taxon>Agaricomycotina</taxon>
        <taxon>Agaricomycetes</taxon>
        <taxon>Sistotremastrales</taxon>
        <taxon>Sistotremastraceae</taxon>
        <taxon>Sistotremastrum</taxon>
    </lineage>
</organism>
<evidence type="ECO:0000313" key="6">
    <source>
        <dbReference type="Proteomes" id="UP000076798"/>
    </source>
</evidence>
<accession>A0A165YTN6</accession>
<dbReference type="GO" id="GO:0046872">
    <property type="term" value="F:metal ion binding"/>
    <property type="evidence" value="ECO:0007669"/>
    <property type="project" value="UniProtKB-KW"/>
</dbReference>
<dbReference type="InterPro" id="IPR006913">
    <property type="entry name" value="CENP-V/GFA"/>
</dbReference>
<dbReference type="InterPro" id="IPR011057">
    <property type="entry name" value="Mss4-like_sf"/>
</dbReference>
<dbReference type="PROSITE" id="PS51891">
    <property type="entry name" value="CENP_V_GFA"/>
    <property type="match status" value="1"/>
</dbReference>
<proteinExistence type="inferred from homology"/>
<keyword evidence="3" id="KW-0862">Zinc</keyword>
<dbReference type="OrthoDB" id="3264588at2759"/>
<dbReference type="STRING" id="1314776.A0A165YTN6"/>
<dbReference type="GO" id="GO:0016846">
    <property type="term" value="F:carbon-sulfur lyase activity"/>
    <property type="evidence" value="ECO:0007669"/>
    <property type="project" value="InterPro"/>
</dbReference>
<dbReference type="Pfam" id="PF04828">
    <property type="entry name" value="GFA"/>
    <property type="match status" value="1"/>
</dbReference>
<name>A0A165YTN6_9AGAM</name>
<evidence type="ECO:0000256" key="1">
    <source>
        <dbReference type="ARBA" id="ARBA00005495"/>
    </source>
</evidence>
<dbReference type="AlphaFoldDB" id="A0A165YTN6"/>
<evidence type="ECO:0000256" key="2">
    <source>
        <dbReference type="ARBA" id="ARBA00022723"/>
    </source>
</evidence>
<gene>
    <name evidence="5" type="ORF">SISSUDRAFT_1122798</name>
</gene>
<dbReference type="Proteomes" id="UP000076798">
    <property type="component" value="Unassembled WGS sequence"/>
</dbReference>
<protein>
    <submittedName>
        <fullName evidence="5">Glutathione-dependent formaldehyde-activating protein</fullName>
    </submittedName>
</protein>
<sequence>MADPKTYTGGCHCGKFKYEFTHKSLEEYTPTVCNCSICSRKGYVFGFIPLKDFKWTSGDFDGLTEYLWKSKTVHHYFCPIDGCAIGSKIDGNKNIVALNLNCVDDLDTEKLRKNHYDGKSA</sequence>
<dbReference type="EMBL" id="KV428231">
    <property type="protein sequence ID" value="KZT33594.1"/>
    <property type="molecule type" value="Genomic_DNA"/>
</dbReference>
<dbReference type="InterPro" id="IPR052355">
    <property type="entry name" value="CENP-V-like"/>
</dbReference>
<dbReference type="PANTHER" id="PTHR28620">
    <property type="entry name" value="CENTROMERE PROTEIN V"/>
    <property type="match status" value="1"/>
</dbReference>
<comment type="similarity">
    <text evidence="1">Belongs to the Gfa family.</text>
</comment>